<reference evidence="3 4" key="1">
    <citation type="submission" date="2020-12" db="EMBL/GenBank/DDBJ databases">
        <title>Genome public.</title>
        <authorList>
            <person name="Sun Q."/>
        </authorList>
    </citation>
    <scope>NUCLEOTIDE SEQUENCE [LARGE SCALE GENOMIC DNA]</scope>
    <source>
        <strain evidence="3 4">CCM 8864</strain>
    </source>
</reference>
<dbReference type="PANTHER" id="PTHR14136">
    <property type="entry name" value="BTB_POZ DOMAIN-CONTAINING PROTEIN KCTD9"/>
    <property type="match status" value="1"/>
</dbReference>
<dbReference type="EMBL" id="JAEIOT010000004">
    <property type="protein sequence ID" value="MBI8999745.1"/>
    <property type="molecule type" value="Genomic_DNA"/>
</dbReference>
<dbReference type="SUPFAM" id="SSF141571">
    <property type="entry name" value="Pentapeptide repeat-like"/>
    <property type="match status" value="1"/>
</dbReference>
<evidence type="ECO:0000256" key="1">
    <source>
        <dbReference type="SAM" id="MobiDB-lite"/>
    </source>
</evidence>
<name>A0ABS0VSI7_9CORY</name>
<evidence type="ECO:0000313" key="3">
    <source>
        <dbReference type="EMBL" id="MBI8999745.1"/>
    </source>
</evidence>
<dbReference type="CDD" id="cd17933">
    <property type="entry name" value="DEXSc_RecD-like"/>
    <property type="match status" value="1"/>
</dbReference>
<gene>
    <name evidence="3" type="ORF">JDV76_01975</name>
</gene>
<proteinExistence type="predicted"/>
<evidence type="ECO:0000313" key="4">
    <source>
        <dbReference type="Proteomes" id="UP000625574"/>
    </source>
</evidence>
<dbReference type="Pfam" id="PF13599">
    <property type="entry name" value="Pentapeptide_4"/>
    <property type="match status" value="1"/>
</dbReference>
<dbReference type="InterPro" id="IPR051082">
    <property type="entry name" value="Pentapeptide-BTB/POZ_domain"/>
</dbReference>
<dbReference type="PANTHER" id="PTHR14136:SF17">
    <property type="entry name" value="BTB_POZ DOMAIN-CONTAINING PROTEIN KCTD9"/>
    <property type="match status" value="1"/>
</dbReference>
<dbReference type="NCBIfam" id="NF041492">
    <property type="entry name" value="MobF"/>
    <property type="match status" value="1"/>
</dbReference>
<dbReference type="Gene3D" id="2.160.20.80">
    <property type="entry name" value="E3 ubiquitin-protein ligase SopA"/>
    <property type="match status" value="1"/>
</dbReference>
<dbReference type="InterPro" id="IPR027417">
    <property type="entry name" value="P-loop_NTPase"/>
</dbReference>
<dbReference type="Pfam" id="PF13604">
    <property type="entry name" value="AAA_30"/>
    <property type="match status" value="1"/>
</dbReference>
<feature type="region of interest" description="Disordered" evidence="1">
    <location>
        <begin position="1319"/>
        <end position="1349"/>
    </location>
</feature>
<keyword evidence="4" id="KW-1185">Reference proteome</keyword>
<organism evidence="3 4">
    <name type="scientific">Corynebacterium marambiense</name>
    <dbReference type="NCBI Taxonomy" id="2765364"/>
    <lineage>
        <taxon>Bacteria</taxon>
        <taxon>Bacillati</taxon>
        <taxon>Actinomycetota</taxon>
        <taxon>Actinomycetes</taxon>
        <taxon>Mycobacteriales</taxon>
        <taxon>Corynebacteriaceae</taxon>
        <taxon>Corynebacterium</taxon>
    </lineage>
</organism>
<accession>A0ABS0VSI7</accession>
<dbReference type="CDD" id="cd18809">
    <property type="entry name" value="SF1_C_RecD"/>
    <property type="match status" value="1"/>
</dbReference>
<dbReference type="Gene3D" id="2.30.30.940">
    <property type="match status" value="1"/>
</dbReference>
<dbReference type="Proteomes" id="UP000625574">
    <property type="component" value="Unassembled WGS sequence"/>
</dbReference>
<dbReference type="Pfam" id="PF08751">
    <property type="entry name" value="TrwC"/>
    <property type="match status" value="1"/>
</dbReference>
<feature type="domain" description="TrwC relaxase" evidence="2">
    <location>
        <begin position="9"/>
        <end position="403"/>
    </location>
</feature>
<dbReference type="SUPFAM" id="SSF55464">
    <property type="entry name" value="Origin of replication-binding domain, RBD-like"/>
    <property type="match status" value="1"/>
</dbReference>
<dbReference type="InterPro" id="IPR001646">
    <property type="entry name" value="5peptide_repeat"/>
</dbReference>
<comment type="caution">
    <text evidence="3">The sequence shown here is derived from an EMBL/GenBank/DDBJ whole genome shotgun (WGS) entry which is preliminary data.</text>
</comment>
<evidence type="ECO:0000259" key="2">
    <source>
        <dbReference type="Pfam" id="PF08751"/>
    </source>
</evidence>
<dbReference type="SUPFAM" id="SSF52540">
    <property type="entry name" value="P-loop containing nucleoside triphosphate hydrolases"/>
    <property type="match status" value="2"/>
</dbReference>
<dbReference type="Gene3D" id="3.40.50.300">
    <property type="entry name" value="P-loop containing nucleotide triphosphate hydrolases"/>
    <property type="match status" value="2"/>
</dbReference>
<sequence length="1349" mass="146322">MMSLRAVHAGAGYQYLLRSVATNDAHDKTTDTGSLANYYQAKGTPPGRWFGSGLAGFNTETIVAGATIEADQMASLYGVGMHPDTDAKIAAGTPLAECKLGGKFPVYTNAIPVLDALRDAEQEFTKNTKRLPSTVERSEMAATIGRPFYVQETGYDNAADKDVIAWVNKQQEQVKQAVSAYDFTFSPVKSISVVWALADEETATKIARCHHRAVAEALAWAEANIVRTRMGKAGIAQVETQGLVASEFTHFDTRAGDPDLHSHVLISNKVQGKDGKWRTLDGRTLFTHHQAISAHYDAVLNQILSEELGIEFEERPRKGNTQGVWEVKGVPQEVVEQFSQRRTNAEPVFDQLVADYIRNHGRQPDKLTKKRFWQEAILTTRDAKKPAESLDTLRREWAQVVSEMDGGTDYLAAVRSIVGDEKPGVQGRIFDAENWRENVETIAGEIIEAVSEKRANFGEHHVRTACSTALKGWRFSSVDELDRAREQIITVALDKAVSLTPDEQLTLPFVLVNARDYGVDRLLGAERFTTEEVIETERKVLNACAEPVAVFARNATLAQALNDHERASGFALNAGQKELAEHLLNAGTLVASGVGPAGTGKTTSMQIVADVWAAEGRKVIGLAPSAAAAQVLEEEIGAEAMTIDKLVFTWLGKHPDRRGGDLGELPVEINPGDMLLVDEAGMASTTNLGALVDIAREAGAVVRLIGDPYQLSAIGSGGLFKTLCQRAGAASLTEIMRFSRGADTAQGEASMKIRAGDTTGLGLYFERGWVKDGTRETMLTTAVDSYLTDIDAGRTSLVIAPSNADVDAANEMIRAVRIEQGLVDTSVEMEVARGDRVSPGDIVITRKNAYLPGGGRVINGQMFTVIGPSADGQLDVRDLKTNARVRIPADYAADNVHLGYASTVHRAQGASVDVCHSLVDMTVRREALYVALTRGKMENRSYVVTDLQFDLDAEDPHFHMAGNDQAPTALAVLERAVGTSADATTAIDEHRKQVTIGHSPARLRELYDHGVDLLMDQFIDTYLPETIDNLPTEAVEKIIDQDAEGVLRAIWKNALKAGKDPREVSIPVAGVLASDDLTRLFSTAYGHSTKRETSTDEHPLQAPPVRFVGQDNELAQWVEATYAQLGEQSATVREPMPVVGDGQEITGAAWSGMQATTRQYSGARFTDCDLTATSFADCSFSNVVFRDCDLTGVDFSRASFDRVRFINCTLDGSDFTGATLGSYTSPFPVDIVGCPMRGATMEGTDIVRATFRNIDATGASFVGATLNKTVWRAMDLTDTRWDERLHVPGDTHVVNLTGDPDAVALVAKANTDAAAKTRSAEESTRRVTRIGPGISNPVRHLDQDTGPEL</sequence>
<dbReference type="InterPro" id="IPR014862">
    <property type="entry name" value="TrwC"/>
</dbReference>
<dbReference type="Pfam" id="PF00805">
    <property type="entry name" value="Pentapeptide"/>
    <property type="match status" value="1"/>
</dbReference>
<protein>
    <submittedName>
        <fullName evidence="3">Relaxase domain-containing protein</fullName>
    </submittedName>
</protein>